<dbReference type="GO" id="GO:0050660">
    <property type="term" value="F:flavin adenine dinucleotide binding"/>
    <property type="evidence" value="ECO:0007669"/>
    <property type="project" value="InterPro"/>
</dbReference>
<dbReference type="SUPFAM" id="SSF56176">
    <property type="entry name" value="FAD-binding/transporter-associated domain-like"/>
    <property type="match status" value="1"/>
</dbReference>
<keyword evidence="5 7" id="KW-0129">CBS domain</keyword>
<evidence type="ECO:0000256" key="2">
    <source>
        <dbReference type="ARBA" id="ARBA00022692"/>
    </source>
</evidence>
<feature type="transmembrane region" description="Helical" evidence="9">
    <location>
        <begin position="6"/>
        <end position="30"/>
    </location>
</feature>
<dbReference type="EMBL" id="MHQY01000021">
    <property type="protein sequence ID" value="OHA13623.1"/>
    <property type="molecule type" value="Genomic_DNA"/>
</dbReference>
<dbReference type="PANTHER" id="PTHR22777">
    <property type="entry name" value="HEMOLYSIN-RELATED"/>
    <property type="match status" value="1"/>
</dbReference>
<dbReference type="SMART" id="SM00116">
    <property type="entry name" value="CBS"/>
    <property type="match status" value="2"/>
</dbReference>
<dbReference type="AlphaFoldDB" id="A0A1G2LPX4"/>
<feature type="transmembrane region" description="Helical" evidence="9">
    <location>
        <begin position="119"/>
        <end position="141"/>
    </location>
</feature>
<dbReference type="InterPro" id="IPR000644">
    <property type="entry name" value="CBS_dom"/>
</dbReference>
<comment type="subcellular location">
    <subcellularLocation>
        <location evidence="1">Membrane</location>
        <topology evidence="1">Multi-pass membrane protein</topology>
    </subcellularLocation>
</comment>
<evidence type="ECO:0000256" key="3">
    <source>
        <dbReference type="ARBA" id="ARBA00022737"/>
    </source>
</evidence>
<feature type="domain" description="CNNM transmembrane" evidence="11">
    <location>
        <begin position="1"/>
        <end position="179"/>
    </location>
</feature>
<dbReference type="InterPro" id="IPR016169">
    <property type="entry name" value="FAD-bd_PCMH_sub2"/>
</dbReference>
<dbReference type="GO" id="GO:0005886">
    <property type="term" value="C:plasma membrane"/>
    <property type="evidence" value="ECO:0007669"/>
    <property type="project" value="TreeGrafter"/>
</dbReference>
<evidence type="ECO:0000256" key="8">
    <source>
        <dbReference type="PROSITE-ProRule" id="PRU01193"/>
    </source>
</evidence>
<evidence type="ECO:0008006" key="14">
    <source>
        <dbReference type="Google" id="ProtNLM"/>
    </source>
</evidence>
<dbReference type="SUPFAM" id="SSF54631">
    <property type="entry name" value="CBS-domain pair"/>
    <property type="match status" value="1"/>
</dbReference>
<evidence type="ECO:0000256" key="6">
    <source>
        <dbReference type="ARBA" id="ARBA00023136"/>
    </source>
</evidence>
<dbReference type="PANTHER" id="PTHR22777:SF4">
    <property type="entry name" value="UPF0053 PROTEIN SLL1254"/>
    <property type="match status" value="1"/>
</dbReference>
<name>A0A1G2LPX4_9BACT</name>
<comment type="caution">
    <text evidence="12">The sequence shown here is derived from an EMBL/GenBank/DDBJ whole genome shotgun (WGS) entry which is preliminary data.</text>
</comment>
<evidence type="ECO:0000313" key="12">
    <source>
        <dbReference type="EMBL" id="OHA13623.1"/>
    </source>
</evidence>
<dbReference type="InterPro" id="IPR005170">
    <property type="entry name" value="Transptr-assoc_dom"/>
</dbReference>
<feature type="domain" description="CBS" evidence="10">
    <location>
        <begin position="198"/>
        <end position="258"/>
    </location>
</feature>
<dbReference type="CDD" id="cd04590">
    <property type="entry name" value="CBS_pair_CorC_HlyC_assoc"/>
    <property type="match status" value="1"/>
</dbReference>
<keyword evidence="3" id="KW-0677">Repeat</keyword>
<keyword evidence="6 8" id="KW-0472">Membrane</keyword>
<sequence>MANLIILASGVVICSGILSLVEASLFSYSLTKARLSANKGNRLARAALEIREKPFKAIAAFVILSAVVNIGGSIAVGSYASEQFSSRGIGIFSGILTFLTIIFSEIIPKNAGERWSQIIFPIAAVPLRWLTFILSPIIWVIEFIANPFTSGVSPFTTSEEEISLLTDVGMKEGTIEPGEAELIERVFRLNDVTARDMMTPKPFVTFIDGNKTLRQVIDTVKNYKHSRIPVFEGDTNHIIGFAHQRDLLKAVTDGDLDKTIKMYVHKPMIVPETRLGDDLLRDFQENRSHLAVVVSEYGNVVGVVGLEDVLEELVGEIIDEKDVAPKLIKRVAKNEIIAHGQTRITSINHFFNTALKSRKNLNGYLLEKIGKIPDKDEIIEINELVFHMEEVGSNQIDRVRIIKNRLEVDKL</sequence>
<dbReference type="SMART" id="SM01091">
    <property type="entry name" value="CorC_HlyC"/>
    <property type="match status" value="1"/>
</dbReference>
<dbReference type="Gene3D" id="3.30.465.10">
    <property type="match status" value="1"/>
</dbReference>
<feature type="transmembrane region" description="Helical" evidence="9">
    <location>
        <begin position="88"/>
        <end position="107"/>
    </location>
</feature>
<dbReference type="Proteomes" id="UP000177171">
    <property type="component" value="Unassembled WGS sequence"/>
</dbReference>
<evidence type="ECO:0000259" key="11">
    <source>
        <dbReference type="PROSITE" id="PS51846"/>
    </source>
</evidence>
<dbReference type="InterPro" id="IPR036318">
    <property type="entry name" value="FAD-bd_PCMH-like_sf"/>
</dbReference>
<dbReference type="Pfam" id="PF01595">
    <property type="entry name" value="CNNM"/>
    <property type="match status" value="1"/>
</dbReference>
<evidence type="ECO:0000256" key="5">
    <source>
        <dbReference type="ARBA" id="ARBA00023122"/>
    </source>
</evidence>
<dbReference type="FunFam" id="3.10.580.10:FF:000002">
    <property type="entry name" value="Magnesium/cobalt efflux protein CorC"/>
    <property type="match status" value="1"/>
</dbReference>
<keyword evidence="2 8" id="KW-0812">Transmembrane</keyword>
<gene>
    <name evidence="12" type="ORF">A3G49_05815</name>
</gene>
<evidence type="ECO:0000256" key="7">
    <source>
        <dbReference type="PROSITE-ProRule" id="PRU00703"/>
    </source>
</evidence>
<evidence type="ECO:0000259" key="10">
    <source>
        <dbReference type="PROSITE" id="PS51371"/>
    </source>
</evidence>
<protein>
    <recommendedName>
        <fullName evidence="14">Hemolysin</fullName>
    </recommendedName>
</protein>
<accession>A0A1G2LPX4</accession>
<dbReference type="Gene3D" id="3.10.580.10">
    <property type="entry name" value="CBS-domain"/>
    <property type="match status" value="1"/>
</dbReference>
<evidence type="ECO:0000256" key="1">
    <source>
        <dbReference type="ARBA" id="ARBA00004141"/>
    </source>
</evidence>
<dbReference type="PROSITE" id="PS51371">
    <property type="entry name" value="CBS"/>
    <property type="match status" value="2"/>
</dbReference>
<dbReference type="InterPro" id="IPR002550">
    <property type="entry name" value="CNNM"/>
</dbReference>
<evidence type="ECO:0000256" key="9">
    <source>
        <dbReference type="SAM" id="Phobius"/>
    </source>
</evidence>
<proteinExistence type="predicted"/>
<feature type="domain" description="CBS" evidence="10">
    <location>
        <begin position="263"/>
        <end position="320"/>
    </location>
</feature>
<organism evidence="12 13">
    <name type="scientific">Candidatus Sungbacteria bacterium RIFCSPLOWO2_12_FULL_41_11</name>
    <dbReference type="NCBI Taxonomy" id="1802286"/>
    <lineage>
        <taxon>Bacteria</taxon>
        <taxon>Candidatus Sungiibacteriota</taxon>
    </lineage>
</organism>
<dbReference type="PROSITE" id="PS51846">
    <property type="entry name" value="CNNM"/>
    <property type="match status" value="1"/>
</dbReference>
<dbReference type="InterPro" id="IPR046342">
    <property type="entry name" value="CBS_dom_sf"/>
</dbReference>
<evidence type="ECO:0000313" key="13">
    <source>
        <dbReference type="Proteomes" id="UP000177171"/>
    </source>
</evidence>
<dbReference type="Pfam" id="PF03471">
    <property type="entry name" value="CorC_HlyC"/>
    <property type="match status" value="1"/>
</dbReference>
<dbReference type="InterPro" id="IPR044751">
    <property type="entry name" value="Ion_transp-like_CBS"/>
</dbReference>
<reference evidence="12 13" key="1">
    <citation type="journal article" date="2016" name="Nat. Commun.">
        <title>Thousands of microbial genomes shed light on interconnected biogeochemical processes in an aquifer system.</title>
        <authorList>
            <person name="Anantharaman K."/>
            <person name="Brown C.T."/>
            <person name="Hug L.A."/>
            <person name="Sharon I."/>
            <person name="Castelle C.J."/>
            <person name="Probst A.J."/>
            <person name="Thomas B.C."/>
            <person name="Singh A."/>
            <person name="Wilkins M.J."/>
            <person name="Karaoz U."/>
            <person name="Brodie E.L."/>
            <person name="Williams K.H."/>
            <person name="Hubbard S.S."/>
            <person name="Banfield J.F."/>
        </authorList>
    </citation>
    <scope>NUCLEOTIDE SEQUENCE [LARGE SCALE GENOMIC DNA]</scope>
</reference>
<keyword evidence="4 8" id="KW-1133">Transmembrane helix</keyword>
<dbReference type="Pfam" id="PF00571">
    <property type="entry name" value="CBS"/>
    <property type="match status" value="2"/>
</dbReference>
<evidence type="ECO:0000256" key="4">
    <source>
        <dbReference type="ARBA" id="ARBA00022989"/>
    </source>
</evidence>
<feature type="transmembrane region" description="Helical" evidence="9">
    <location>
        <begin position="55"/>
        <end position="76"/>
    </location>
</feature>